<reference evidence="3 4" key="1">
    <citation type="journal article" date="2019" name="Environ. Microbiol.">
        <title>At the nexus of three kingdoms: the genome of the mycorrhizal fungus Gigaspora margarita provides insights into plant, endobacterial and fungal interactions.</title>
        <authorList>
            <person name="Venice F."/>
            <person name="Ghignone S."/>
            <person name="Salvioli di Fossalunga A."/>
            <person name="Amselem J."/>
            <person name="Novero M."/>
            <person name="Xianan X."/>
            <person name="Sedzielewska Toro K."/>
            <person name="Morin E."/>
            <person name="Lipzen A."/>
            <person name="Grigoriev I.V."/>
            <person name="Henrissat B."/>
            <person name="Martin F.M."/>
            <person name="Bonfante P."/>
        </authorList>
    </citation>
    <scope>NUCLEOTIDE SEQUENCE [LARGE SCALE GENOMIC DNA]</scope>
    <source>
        <strain evidence="3 4">BEG34</strain>
    </source>
</reference>
<evidence type="ECO:0000313" key="4">
    <source>
        <dbReference type="Proteomes" id="UP000439903"/>
    </source>
</evidence>
<feature type="region of interest" description="Disordered" evidence="2">
    <location>
        <begin position="1"/>
        <end position="30"/>
    </location>
</feature>
<feature type="compositionally biased region" description="Polar residues" evidence="2">
    <location>
        <begin position="85"/>
        <end position="97"/>
    </location>
</feature>
<evidence type="ECO:0000313" key="3">
    <source>
        <dbReference type="EMBL" id="KAF0413844.1"/>
    </source>
</evidence>
<evidence type="ECO:0000256" key="2">
    <source>
        <dbReference type="SAM" id="MobiDB-lite"/>
    </source>
</evidence>
<organism evidence="3 4">
    <name type="scientific">Gigaspora margarita</name>
    <dbReference type="NCBI Taxonomy" id="4874"/>
    <lineage>
        <taxon>Eukaryota</taxon>
        <taxon>Fungi</taxon>
        <taxon>Fungi incertae sedis</taxon>
        <taxon>Mucoromycota</taxon>
        <taxon>Glomeromycotina</taxon>
        <taxon>Glomeromycetes</taxon>
        <taxon>Diversisporales</taxon>
        <taxon>Gigasporaceae</taxon>
        <taxon>Gigaspora</taxon>
    </lineage>
</organism>
<dbReference type="EMBL" id="WTPW01001790">
    <property type="protein sequence ID" value="KAF0413844.1"/>
    <property type="molecule type" value="Genomic_DNA"/>
</dbReference>
<name>A0A8H3X598_GIGMA</name>
<proteinExistence type="predicted"/>
<evidence type="ECO:0000256" key="1">
    <source>
        <dbReference type="SAM" id="Coils"/>
    </source>
</evidence>
<feature type="coiled-coil region" evidence="1">
    <location>
        <begin position="158"/>
        <end position="185"/>
    </location>
</feature>
<accession>A0A8H3X598</accession>
<protein>
    <submittedName>
        <fullName evidence="3">Uncharacterized protein</fullName>
    </submittedName>
</protein>
<sequence>MWLERSSLNEEQNFDQAHPKKKVPAKQNESIISQSVFPSYDEMQKSFQAMFDKRDTEQKAEIAKRDASHKAEIEKLKTEFESKMTKQTQIPASQTIESVRRPRGPPSLLQTKEDMEHYRLTQYLNNLGIFSTEDLDRNYPIKPFQRSHPQRSNVSARIDRVEEVINENRNAMNQLTEEFQKLNIHKSNIAKSNFNRSYFTPLKPINLAKEKDNRGGYDEEENIWYDSLEKKTTTRYKGILTL</sequence>
<dbReference type="Proteomes" id="UP000439903">
    <property type="component" value="Unassembled WGS sequence"/>
</dbReference>
<comment type="caution">
    <text evidence="3">The sequence shown here is derived from an EMBL/GenBank/DDBJ whole genome shotgun (WGS) entry which is preliminary data.</text>
</comment>
<dbReference type="AlphaFoldDB" id="A0A8H3X598"/>
<keyword evidence="1" id="KW-0175">Coiled coil</keyword>
<gene>
    <name evidence="3" type="ORF">F8M41_007707</name>
</gene>
<dbReference type="OrthoDB" id="2441131at2759"/>
<feature type="region of interest" description="Disordered" evidence="2">
    <location>
        <begin position="82"/>
        <end position="106"/>
    </location>
</feature>
<keyword evidence="4" id="KW-1185">Reference proteome</keyword>